<dbReference type="Proteomes" id="UP000324758">
    <property type="component" value="Unassembled WGS sequence"/>
</dbReference>
<accession>A0A5D3K0G1</accession>
<reference evidence="3 4" key="1">
    <citation type="submission" date="2019-08" db="EMBL/GenBank/DDBJ databases">
        <title>Bradyrhizobium hipponensis sp. nov., a rhizobium isolated from a Lupinus angustifolius root nodule in Tunisia.</title>
        <authorList>
            <person name="Off K."/>
            <person name="Rejili M."/>
            <person name="Mars M."/>
            <person name="Brachmann A."/>
            <person name="Marin M."/>
        </authorList>
    </citation>
    <scope>NUCLEOTIDE SEQUENCE [LARGE SCALE GENOMIC DNA]</scope>
    <source>
        <strain evidence="3 4">CTAW71</strain>
    </source>
</reference>
<dbReference type="AlphaFoldDB" id="A0A5D3K0G1"/>
<sequence>MKIRSIELTNFCKFVGTFRVDNIGDNVNVLVGRNELGKSTLLKAINGAIFEKAKSTAAHVKAFRHFVNGTVPEVKLAFDIDGKSWTIHKRFAGQAGKSTLTCSDGRLFEDDAAEAELQRLLGFAGSRSGGEPGIWGTLWVQQGQSFGDAALDEHGQRTMQGCLEAQVGLVTGGTRGQKIPKAIKDALETLRSSKGPRGKFKDAMDRLAESKQETTDLEAKRQSVFQLMEDLARNKRELKQETDSWDDAAHRREVEAERTKRTVAATHAAELRSATDAAKLACERATQARKSVDDRAKAVAELESLELQLSDLSTASAGAVAAKADAQASVDTGEAKLSDLRSKTSRNAERARNLERIRAIVSLNGEIIQHQLTLDKAASLECEAGKLSELIGAIATTDAAVTRIEEAVTELSAADAAANAVATTVSFALEESALPSVALDGKALDAFATSLPILGKTVITIQDVGAITVEPQIKDRAALVARRDAAHEEVKAALETAGVMDLAAARTAAAQRKEYLRRSADVGKELANLAPGNRTKKLAAGLEALKGHLGELRGRLRVEMEKCGLAEIPGEDDLTSDIANNHAEGARFAAEIETAEAELAGPQDALAQADKKLLSARERLAGLNGTIETKKADLAAGRAGASDEQLTASAESLERDAVARDEQLAEKLRGQGETVEAIDARIKRLEGAAANHQRSVANLGIEVTRLTALIEANEGAGVEEMLLAAEAERDRLTNAIAEFEKEAAVLKLLSETLEAAEGEAKTRYLTPVISRVEPYLKMLLPGANIVLDEDLRIAAIQRAGQREDFDVLSGGTKEQLAVLTRLAFAELLLGQGRPATVILDDALAFSDDDRIESMFDVLMRAGDKVQIIVLTCRKRLFTRLGAAPLEIREAA</sequence>
<feature type="coiled-coil region" evidence="1">
    <location>
        <begin position="200"/>
        <end position="248"/>
    </location>
</feature>
<dbReference type="RefSeq" id="WP_148778130.1">
    <property type="nucleotide sequence ID" value="NZ_VSSS01000080.1"/>
</dbReference>
<evidence type="ECO:0000259" key="2">
    <source>
        <dbReference type="Pfam" id="PF02463"/>
    </source>
</evidence>
<dbReference type="Pfam" id="PF02463">
    <property type="entry name" value="SMC_N"/>
    <property type="match status" value="1"/>
</dbReference>
<feature type="coiled-coil region" evidence="1">
    <location>
        <begin position="722"/>
        <end position="756"/>
    </location>
</feature>
<keyword evidence="4" id="KW-1185">Reference proteome</keyword>
<dbReference type="PANTHER" id="PTHR41259">
    <property type="entry name" value="DOUBLE-STRAND BREAK REPAIR RAD50 ATPASE, PUTATIVE-RELATED"/>
    <property type="match status" value="1"/>
</dbReference>
<feature type="domain" description="RecF/RecN/SMC N-terminal" evidence="2">
    <location>
        <begin position="3"/>
        <end position="879"/>
    </location>
</feature>
<evidence type="ECO:0000313" key="4">
    <source>
        <dbReference type="Proteomes" id="UP000324758"/>
    </source>
</evidence>
<keyword evidence="1" id="KW-0175">Coiled coil</keyword>
<proteinExistence type="predicted"/>
<evidence type="ECO:0000313" key="3">
    <source>
        <dbReference type="EMBL" id="TYL86197.1"/>
    </source>
</evidence>
<dbReference type="PANTHER" id="PTHR41259:SF1">
    <property type="entry name" value="DOUBLE-STRAND BREAK REPAIR RAD50 ATPASE, PUTATIVE-RELATED"/>
    <property type="match status" value="1"/>
</dbReference>
<dbReference type="EMBL" id="VSSS01000080">
    <property type="protein sequence ID" value="TYL86197.1"/>
    <property type="molecule type" value="Genomic_DNA"/>
</dbReference>
<dbReference type="InterPro" id="IPR027417">
    <property type="entry name" value="P-loop_NTPase"/>
</dbReference>
<evidence type="ECO:0000256" key="1">
    <source>
        <dbReference type="SAM" id="Coils"/>
    </source>
</evidence>
<gene>
    <name evidence="3" type="ORF">FXB40_42035</name>
</gene>
<organism evidence="3 4">
    <name type="scientific">Bradyrhizobium rifense</name>
    <dbReference type="NCBI Taxonomy" id="515499"/>
    <lineage>
        <taxon>Bacteria</taxon>
        <taxon>Pseudomonadati</taxon>
        <taxon>Pseudomonadota</taxon>
        <taxon>Alphaproteobacteria</taxon>
        <taxon>Hyphomicrobiales</taxon>
        <taxon>Nitrobacteraceae</taxon>
        <taxon>Bradyrhizobium</taxon>
    </lineage>
</organism>
<comment type="caution">
    <text evidence="3">The sequence shown here is derived from an EMBL/GenBank/DDBJ whole genome shotgun (WGS) entry which is preliminary data.</text>
</comment>
<dbReference type="OrthoDB" id="7069379at2"/>
<name>A0A5D3K0G1_9BRAD</name>
<dbReference type="SUPFAM" id="SSF52540">
    <property type="entry name" value="P-loop containing nucleoside triphosphate hydrolases"/>
    <property type="match status" value="1"/>
</dbReference>
<dbReference type="Gene3D" id="3.40.50.300">
    <property type="entry name" value="P-loop containing nucleotide triphosphate hydrolases"/>
    <property type="match status" value="2"/>
</dbReference>
<dbReference type="InterPro" id="IPR003395">
    <property type="entry name" value="RecF/RecN/SMC_N"/>
</dbReference>
<protein>
    <submittedName>
        <fullName evidence="3">AAA family ATPase</fullName>
    </submittedName>
</protein>